<dbReference type="EC" id="2.6.1.1" evidence="8"/>
<dbReference type="PANTHER" id="PTHR11879">
    <property type="entry name" value="ASPARTATE AMINOTRANSFERASE"/>
    <property type="match status" value="1"/>
</dbReference>
<evidence type="ECO:0000256" key="2">
    <source>
        <dbReference type="ARBA" id="ARBA00007441"/>
    </source>
</evidence>
<feature type="domain" description="Aminotransferase class I/classII large" evidence="9">
    <location>
        <begin position="67"/>
        <end position="433"/>
    </location>
</feature>
<reference evidence="10" key="1">
    <citation type="submission" date="2022-01" db="EMBL/GenBank/DDBJ databases">
        <authorList>
            <person name="Braso-Vives M."/>
        </authorList>
    </citation>
    <scope>NUCLEOTIDE SEQUENCE</scope>
</reference>
<comment type="catalytic activity">
    <reaction evidence="7 8">
        <text>L-aspartate + 2-oxoglutarate = oxaloacetate + L-glutamate</text>
        <dbReference type="Rhea" id="RHEA:21824"/>
        <dbReference type="ChEBI" id="CHEBI:16452"/>
        <dbReference type="ChEBI" id="CHEBI:16810"/>
        <dbReference type="ChEBI" id="CHEBI:29985"/>
        <dbReference type="ChEBI" id="CHEBI:29991"/>
        <dbReference type="EC" id="2.6.1.1"/>
    </reaction>
</comment>
<keyword evidence="6" id="KW-0663">Pyridoxal phosphate</keyword>
<keyword evidence="4 8" id="KW-0032">Aminotransferase</keyword>
<organism evidence="10 11">
    <name type="scientific">Branchiostoma lanceolatum</name>
    <name type="common">Common lancelet</name>
    <name type="synonym">Amphioxus lanceolatum</name>
    <dbReference type="NCBI Taxonomy" id="7740"/>
    <lineage>
        <taxon>Eukaryota</taxon>
        <taxon>Metazoa</taxon>
        <taxon>Chordata</taxon>
        <taxon>Cephalochordata</taxon>
        <taxon>Leptocardii</taxon>
        <taxon>Amphioxiformes</taxon>
        <taxon>Branchiostomatidae</taxon>
        <taxon>Branchiostoma</taxon>
    </lineage>
</organism>
<comment type="similarity">
    <text evidence="2">Belongs to the class-I pyridoxal-phosphate-dependent aminotransferase family.</text>
</comment>
<dbReference type="GO" id="GO:0006533">
    <property type="term" value="P:L-aspartate catabolic process"/>
    <property type="evidence" value="ECO:0007669"/>
    <property type="project" value="TreeGrafter"/>
</dbReference>
<comment type="cofactor">
    <cofactor evidence="1">
        <name>pyridoxal 5'-phosphate</name>
        <dbReference type="ChEBI" id="CHEBI:597326"/>
    </cofactor>
</comment>
<dbReference type="PROSITE" id="PS00105">
    <property type="entry name" value="AA_TRANSFER_CLASS_1"/>
    <property type="match status" value="1"/>
</dbReference>
<dbReference type="OrthoDB" id="6752799at2759"/>
<name>A0A8K0EZD5_BRALA</name>
<evidence type="ECO:0000256" key="4">
    <source>
        <dbReference type="ARBA" id="ARBA00022576"/>
    </source>
</evidence>
<evidence type="ECO:0000259" key="9">
    <source>
        <dbReference type="Pfam" id="PF00155"/>
    </source>
</evidence>
<evidence type="ECO:0000256" key="8">
    <source>
        <dbReference type="RuleBase" id="RU000480"/>
    </source>
</evidence>
<gene>
    <name evidence="10" type="primary">GOT2</name>
    <name evidence="10" type="ORF">BLAG_LOCUS21593</name>
</gene>
<dbReference type="GO" id="GO:0004069">
    <property type="term" value="F:L-aspartate:2-oxoglutarate aminotransferase activity"/>
    <property type="evidence" value="ECO:0007669"/>
    <property type="project" value="UniProtKB-EC"/>
</dbReference>
<dbReference type="InterPro" id="IPR000796">
    <property type="entry name" value="Asp_trans"/>
</dbReference>
<comment type="subunit">
    <text evidence="3 8">Homodimer.</text>
</comment>
<dbReference type="NCBIfam" id="NF006719">
    <property type="entry name" value="PRK09257.1"/>
    <property type="match status" value="1"/>
</dbReference>
<dbReference type="PRINTS" id="PR00799">
    <property type="entry name" value="TRANSAMINASE"/>
</dbReference>
<dbReference type="FunFam" id="3.40.640.10:FF:000146">
    <property type="entry name" value="Aspartate aminotransferase"/>
    <property type="match status" value="1"/>
</dbReference>
<keyword evidence="11" id="KW-1185">Reference proteome</keyword>
<dbReference type="FunFam" id="3.90.1150.10:FF:000001">
    <property type="entry name" value="Aspartate aminotransferase"/>
    <property type="match status" value="1"/>
</dbReference>
<dbReference type="Proteomes" id="UP000838412">
    <property type="component" value="Chromosome 7"/>
</dbReference>
<protein>
    <recommendedName>
        <fullName evidence="8">Aspartate aminotransferase</fullName>
        <ecNumber evidence="8">2.6.1.1</ecNumber>
    </recommendedName>
</protein>
<dbReference type="EMBL" id="OV696692">
    <property type="protein sequence ID" value="CAH1268771.1"/>
    <property type="molecule type" value="Genomic_DNA"/>
</dbReference>
<dbReference type="InterPro" id="IPR004838">
    <property type="entry name" value="NHTrfase_class1_PyrdxlP-BS"/>
</dbReference>
<evidence type="ECO:0000256" key="5">
    <source>
        <dbReference type="ARBA" id="ARBA00022679"/>
    </source>
</evidence>
<dbReference type="GO" id="GO:0005739">
    <property type="term" value="C:mitochondrion"/>
    <property type="evidence" value="ECO:0007669"/>
    <property type="project" value="TreeGrafter"/>
</dbReference>
<comment type="miscellaneous">
    <text evidence="8">In eukaryotes there are cytoplasmic, mitochondrial and chloroplastic isozymes.</text>
</comment>
<dbReference type="PANTHER" id="PTHR11879:SF22">
    <property type="entry name" value="ASPARTATE AMINOTRANSFERASE, MITOCHONDRIAL"/>
    <property type="match status" value="1"/>
</dbReference>
<evidence type="ECO:0000313" key="11">
    <source>
        <dbReference type="Proteomes" id="UP000838412"/>
    </source>
</evidence>
<dbReference type="AlphaFoldDB" id="A0A8K0EZD5"/>
<accession>A0A8K0EZD5</accession>
<proteinExistence type="inferred from homology"/>
<dbReference type="InterPro" id="IPR004839">
    <property type="entry name" value="Aminotransferase_I/II_large"/>
</dbReference>
<evidence type="ECO:0000256" key="1">
    <source>
        <dbReference type="ARBA" id="ARBA00001933"/>
    </source>
</evidence>
<dbReference type="GO" id="GO:0030170">
    <property type="term" value="F:pyridoxal phosphate binding"/>
    <property type="evidence" value="ECO:0007669"/>
    <property type="project" value="InterPro"/>
</dbReference>
<keyword evidence="5 8" id="KW-0808">Transferase</keyword>
<evidence type="ECO:0000313" key="10">
    <source>
        <dbReference type="EMBL" id="CAH1268771.1"/>
    </source>
</evidence>
<dbReference type="SUPFAM" id="SSF53383">
    <property type="entry name" value="PLP-dependent transferases"/>
    <property type="match status" value="1"/>
</dbReference>
<dbReference type="Gene3D" id="3.90.1150.10">
    <property type="entry name" value="Aspartate Aminotransferase, domain 1"/>
    <property type="match status" value="1"/>
</dbReference>
<dbReference type="InterPro" id="IPR015421">
    <property type="entry name" value="PyrdxlP-dep_Trfase_major"/>
</dbReference>
<dbReference type="CDD" id="cd00609">
    <property type="entry name" value="AAT_like"/>
    <property type="match status" value="1"/>
</dbReference>
<evidence type="ECO:0000256" key="6">
    <source>
        <dbReference type="ARBA" id="ARBA00022898"/>
    </source>
</evidence>
<dbReference type="Pfam" id="PF00155">
    <property type="entry name" value="Aminotran_1_2"/>
    <property type="match status" value="1"/>
</dbReference>
<dbReference type="InterPro" id="IPR015424">
    <property type="entry name" value="PyrdxlP-dep_Trfase"/>
</dbReference>
<dbReference type="Gene3D" id="3.40.640.10">
    <property type="entry name" value="Type I PLP-dependent aspartate aminotransferase-like (Major domain)"/>
    <property type="match status" value="1"/>
</dbReference>
<sequence>MSFITQSALKTTLACSNTLWQPCGRAVRMLPPSLSRTNSSWWGQVEMGPPDAILGVSEAFKKDSNPNKMNLGVGAYRDDSGKPFVLQCVRKAEQLISDSALDKEYSPIVGNADFCKASARLAFGDDSHVIKEGLISTVQALSGTGALRVGAAFLDKFHGSKEVYLPKPSWGNHTPIFKHSGMNVNAYRYYDAQTYGLDEAGCFEDISNIPEGSVIVLHACAHNPTGVDPKPEQWKEMSKIIKERKLLPFIDMAYQGFASGDVDRDSFAVRHFVEEGHNLVLSQSYSKNMGLYGERVGALTFVCSSPDEAKRVESQVKIVIRPMYSNPPINGARLAATILNNSELRQQWLVEVKEMADRIITMREQLVSNLRKEGSTHNWQHITDQIGMFCFTGLKEQQVERLTKDFSVFLTKDGRISIAGVSSKNVAYLGHAIHEVTK</sequence>
<evidence type="ECO:0000256" key="7">
    <source>
        <dbReference type="ARBA" id="ARBA00049185"/>
    </source>
</evidence>
<dbReference type="InterPro" id="IPR015422">
    <property type="entry name" value="PyrdxlP-dep_Trfase_small"/>
</dbReference>
<evidence type="ECO:0000256" key="3">
    <source>
        <dbReference type="ARBA" id="ARBA00011738"/>
    </source>
</evidence>